<dbReference type="SUPFAM" id="SSF50405">
    <property type="entry name" value="Actin-crosslinking proteins"/>
    <property type="match status" value="2"/>
</dbReference>
<feature type="region of interest" description="Disordered" evidence="1">
    <location>
        <begin position="158"/>
        <end position="178"/>
    </location>
</feature>
<proteinExistence type="predicted"/>
<dbReference type="Proteomes" id="UP000012960">
    <property type="component" value="Unplaced"/>
</dbReference>
<dbReference type="InterPro" id="IPR007679">
    <property type="entry name" value="DUF569"/>
</dbReference>
<dbReference type="InParanoid" id="A0A804IQZ4"/>
<evidence type="ECO:0000256" key="1">
    <source>
        <dbReference type="SAM" id="MobiDB-lite"/>
    </source>
</evidence>
<dbReference type="Gramene" id="Ma04_t18040.1">
    <property type="protein sequence ID" value="Ma04_p18040.1"/>
    <property type="gene ID" value="Ma04_g18040"/>
</dbReference>
<feature type="compositionally biased region" description="Low complexity" evidence="1">
    <location>
        <begin position="466"/>
        <end position="476"/>
    </location>
</feature>
<sequence length="488" mass="54258">MEFFTGASVVRLVSFYGMYLMANEDEKHVRLSKPDASDNALWNVEIVNRDRNYPRVRLRSYVNCYLAPDASKRRCFHGIFKDQNVFQEHRDGRSILAEWHPVREGLFVQLRCSFGDYLRGRVGHLIFPNSVMVDRPSGEHMGLSYLWEVHLIRLDEPPPRRPLSQAAEPSGASSSMAAIPSSSEIVPAAVSMAGEAFTSAMAAGPSSSTVSPPSGFRAEDRAFIYVIADDAGKADDPQEVLTSRLLGTSTSELTSKLRERTGLDDVYVCARSWQDQNVFVPLHEEVPSMLECTHHLVVFNANSRGAYESLAGARVVRLRTIHDKYLTVDDDMLGLRQQHDGSLVRTWWSVERITDNRNQLRLRFQNCFGVDLAAPLSDFFLQRLAGGKDASAVLRQIRGLHDARKEWALIRVGSRFMVRCNFEDYFLWADPLPGSDAAGVQLPSSSNTLDPFLWDVEILESDAGASSSMVVGPSSSLAAAEAGPSSRP</sequence>
<dbReference type="PANTHER" id="PTHR31205">
    <property type="entry name" value="ACTIN CROSS-LINKING PROTEIN (DUF569)"/>
    <property type="match status" value="1"/>
</dbReference>
<protein>
    <submittedName>
        <fullName evidence="3">(wild Malaysian banana) hypothetical protein</fullName>
    </submittedName>
</protein>
<evidence type="ECO:0000313" key="4">
    <source>
        <dbReference type="EnsemblPlants" id="Ma04_p18040.1"/>
    </source>
</evidence>
<accession>A0A804IQZ4</accession>
<keyword evidence="5" id="KW-1185">Reference proteome</keyword>
<dbReference type="EnsemblPlants" id="Ma04_t18040.1">
    <property type="protein sequence ID" value="Ma04_p18040.1"/>
    <property type="gene ID" value="Ma04_g18040"/>
</dbReference>
<reference evidence="3" key="1">
    <citation type="submission" date="2021-03" db="EMBL/GenBank/DDBJ databases">
        <authorList>
            <consortium name="Genoscope - CEA"/>
            <person name="William W."/>
        </authorList>
    </citation>
    <scope>NUCLEOTIDE SEQUENCE</scope>
    <source>
        <strain evidence="3">Doubled-haploid Pahang</strain>
    </source>
</reference>
<evidence type="ECO:0000313" key="3">
    <source>
        <dbReference type="EMBL" id="CAG1842618.1"/>
    </source>
</evidence>
<feature type="region of interest" description="Disordered" evidence="1">
    <location>
        <begin position="466"/>
        <end position="488"/>
    </location>
</feature>
<reference evidence="4" key="2">
    <citation type="submission" date="2021-05" db="UniProtKB">
        <authorList>
            <consortium name="EnsemblPlants"/>
        </authorList>
    </citation>
    <scope>IDENTIFICATION</scope>
    <source>
        <strain evidence="4">subsp. malaccensis</strain>
    </source>
</reference>
<dbReference type="InterPro" id="IPR008999">
    <property type="entry name" value="Actin-crosslinking"/>
</dbReference>
<gene>
    <name evidence="3" type="ORF">GSMUA_124130.1</name>
</gene>
<dbReference type="PANTHER" id="PTHR31205:SF69">
    <property type="entry name" value="ACTIN CROSS-LINKING PROTEIN (DUF569)"/>
    <property type="match status" value="1"/>
</dbReference>
<dbReference type="EMBL" id="HG996469">
    <property type="protein sequence ID" value="CAG1842618.1"/>
    <property type="molecule type" value="Genomic_DNA"/>
</dbReference>
<feature type="domain" description="DUF569" evidence="2">
    <location>
        <begin position="1"/>
        <end position="140"/>
    </location>
</feature>
<name>A0A804IQZ4_MUSAM</name>
<evidence type="ECO:0000313" key="5">
    <source>
        <dbReference type="Proteomes" id="UP000012960"/>
    </source>
</evidence>
<dbReference type="Gene3D" id="2.80.10.50">
    <property type="match status" value="1"/>
</dbReference>
<organism evidence="4 5">
    <name type="scientific">Musa acuminata subsp. malaccensis</name>
    <name type="common">Wild banana</name>
    <name type="synonym">Musa malaccensis</name>
    <dbReference type="NCBI Taxonomy" id="214687"/>
    <lineage>
        <taxon>Eukaryota</taxon>
        <taxon>Viridiplantae</taxon>
        <taxon>Streptophyta</taxon>
        <taxon>Embryophyta</taxon>
        <taxon>Tracheophyta</taxon>
        <taxon>Spermatophyta</taxon>
        <taxon>Magnoliopsida</taxon>
        <taxon>Liliopsida</taxon>
        <taxon>Zingiberales</taxon>
        <taxon>Musaceae</taxon>
        <taxon>Musa</taxon>
    </lineage>
</organism>
<feature type="domain" description="DUF569" evidence="2">
    <location>
        <begin position="312"/>
        <end position="454"/>
    </location>
</feature>
<evidence type="ECO:0000259" key="2">
    <source>
        <dbReference type="Pfam" id="PF04601"/>
    </source>
</evidence>
<dbReference type="Pfam" id="PF04601">
    <property type="entry name" value="DUF569"/>
    <property type="match status" value="2"/>
</dbReference>
<dbReference type="AlphaFoldDB" id="A0A804IQZ4"/>